<dbReference type="InterPro" id="IPR038570">
    <property type="entry name" value="HicA_sf"/>
</dbReference>
<comment type="caution">
    <text evidence="8">The sequence shown here is derived from an EMBL/GenBank/DDBJ whole genome shotgun (WGS) entry which is preliminary data.</text>
</comment>
<evidence type="ECO:0000256" key="6">
    <source>
        <dbReference type="ARBA" id="ARBA00022884"/>
    </source>
</evidence>
<dbReference type="GO" id="GO:0004519">
    <property type="term" value="F:endonuclease activity"/>
    <property type="evidence" value="ECO:0007669"/>
    <property type="project" value="UniProtKB-KW"/>
</dbReference>
<dbReference type="Proteomes" id="UP000479293">
    <property type="component" value="Unassembled WGS sequence"/>
</dbReference>
<organism evidence="8 9">
    <name type="scientific">Salmonirosea aquatica</name>
    <dbReference type="NCBI Taxonomy" id="2654236"/>
    <lineage>
        <taxon>Bacteria</taxon>
        <taxon>Pseudomonadati</taxon>
        <taxon>Bacteroidota</taxon>
        <taxon>Cytophagia</taxon>
        <taxon>Cytophagales</taxon>
        <taxon>Spirosomataceae</taxon>
        <taxon>Salmonirosea</taxon>
    </lineage>
</organism>
<keyword evidence="3" id="KW-0540">Nuclease</keyword>
<dbReference type="InterPro" id="IPR012933">
    <property type="entry name" value="HicA_mRNA_interferase"/>
</dbReference>
<name>A0A7C9BJT9_9BACT</name>
<proteinExistence type="inferred from homology"/>
<keyword evidence="5" id="KW-0378">Hydrolase</keyword>
<evidence type="ECO:0000256" key="7">
    <source>
        <dbReference type="ARBA" id="ARBA00023016"/>
    </source>
</evidence>
<dbReference type="Gene3D" id="3.30.920.30">
    <property type="entry name" value="Hypothetical protein"/>
    <property type="match status" value="1"/>
</dbReference>
<keyword evidence="7" id="KW-0346">Stress response</keyword>
<keyword evidence="6" id="KW-0694">RNA-binding</keyword>
<keyword evidence="9" id="KW-1185">Reference proteome</keyword>
<dbReference type="Pfam" id="PF07927">
    <property type="entry name" value="HicA_toxin"/>
    <property type="match status" value="1"/>
</dbReference>
<dbReference type="RefSeq" id="WP_373331188.1">
    <property type="nucleotide sequence ID" value="NZ_WHLY01000002.1"/>
</dbReference>
<sequence length="77" mass="8925">MGRLPTISGKDFLRLLQKNGFEVVRVKGSHHRMKHRDGRVTTVLVHKNDDLPKGLLHKIIREDLKITLEEFETLIAE</sequence>
<accession>A0A7C9BJT9</accession>
<evidence type="ECO:0000256" key="1">
    <source>
        <dbReference type="ARBA" id="ARBA00006620"/>
    </source>
</evidence>
<evidence type="ECO:0000256" key="4">
    <source>
        <dbReference type="ARBA" id="ARBA00022759"/>
    </source>
</evidence>
<dbReference type="GO" id="GO:0003729">
    <property type="term" value="F:mRNA binding"/>
    <property type="evidence" value="ECO:0007669"/>
    <property type="project" value="InterPro"/>
</dbReference>
<evidence type="ECO:0000313" key="9">
    <source>
        <dbReference type="Proteomes" id="UP000479293"/>
    </source>
</evidence>
<dbReference type="PANTHER" id="PTHR34873">
    <property type="entry name" value="SSR1766 PROTEIN"/>
    <property type="match status" value="1"/>
</dbReference>
<evidence type="ECO:0000256" key="5">
    <source>
        <dbReference type="ARBA" id="ARBA00022801"/>
    </source>
</evidence>
<evidence type="ECO:0000313" key="8">
    <source>
        <dbReference type="EMBL" id="MPR35794.1"/>
    </source>
</evidence>
<protein>
    <submittedName>
        <fullName evidence="8">Addiction module toxin, HicA family</fullName>
    </submittedName>
</protein>
<dbReference type="SUPFAM" id="SSF54786">
    <property type="entry name" value="YcfA/nrd intein domain"/>
    <property type="match status" value="1"/>
</dbReference>
<dbReference type="PANTHER" id="PTHR34873:SF3">
    <property type="entry name" value="ADDICTION MODULE TOXIN, HICA FAMILY"/>
    <property type="match status" value="1"/>
</dbReference>
<dbReference type="AlphaFoldDB" id="A0A7C9BJT9"/>
<dbReference type="EMBL" id="WHLY01000002">
    <property type="protein sequence ID" value="MPR35794.1"/>
    <property type="molecule type" value="Genomic_DNA"/>
</dbReference>
<dbReference type="GO" id="GO:0016787">
    <property type="term" value="F:hydrolase activity"/>
    <property type="evidence" value="ECO:0007669"/>
    <property type="project" value="UniProtKB-KW"/>
</dbReference>
<comment type="similarity">
    <text evidence="1">Belongs to the HicA mRNA interferase family.</text>
</comment>
<reference evidence="8 9" key="1">
    <citation type="submission" date="2019-10" db="EMBL/GenBank/DDBJ databases">
        <title>Draft Genome Sequence of Cytophagaceae sp. SJW1-29.</title>
        <authorList>
            <person name="Choi A."/>
        </authorList>
    </citation>
    <scope>NUCLEOTIDE SEQUENCE [LARGE SCALE GENOMIC DNA]</scope>
    <source>
        <strain evidence="8 9">SJW1-29</strain>
    </source>
</reference>
<gene>
    <name evidence="8" type="ORF">GBK04_21190</name>
</gene>
<keyword evidence="2" id="KW-1277">Toxin-antitoxin system</keyword>
<evidence type="ECO:0000256" key="3">
    <source>
        <dbReference type="ARBA" id="ARBA00022722"/>
    </source>
</evidence>
<evidence type="ECO:0000256" key="2">
    <source>
        <dbReference type="ARBA" id="ARBA00022649"/>
    </source>
</evidence>
<keyword evidence="4" id="KW-0255">Endonuclease</keyword>